<reference evidence="3 4" key="1">
    <citation type="journal article" date="2020" name="Biotechnol. Biofuels">
        <title>New insights from the biogas microbiome by comprehensive genome-resolved metagenomics of nearly 1600 species originating from multiple anaerobic digesters.</title>
        <authorList>
            <person name="Campanaro S."/>
            <person name="Treu L."/>
            <person name="Rodriguez-R L.M."/>
            <person name="Kovalovszki A."/>
            <person name="Ziels R.M."/>
            <person name="Maus I."/>
            <person name="Zhu X."/>
            <person name="Kougias P.G."/>
            <person name="Basile A."/>
            <person name="Luo G."/>
            <person name="Schluter A."/>
            <person name="Konstantinidis K.T."/>
            <person name="Angelidaki I."/>
        </authorList>
    </citation>
    <scope>NUCLEOTIDE SEQUENCE [LARGE SCALE GENOMIC DNA]</scope>
    <source>
        <strain evidence="3">AS06rmzACSIP_65</strain>
    </source>
</reference>
<gene>
    <name evidence="3" type="ORF">GX656_00160</name>
</gene>
<dbReference type="AlphaFoldDB" id="A0A847CZE7"/>
<dbReference type="Proteomes" id="UP000545876">
    <property type="component" value="Unassembled WGS sequence"/>
</dbReference>
<feature type="transmembrane region" description="Helical" evidence="1">
    <location>
        <begin position="12"/>
        <end position="35"/>
    </location>
</feature>
<evidence type="ECO:0000313" key="3">
    <source>
        <dbReference type="EMBL" id="NLD25045.1"/>
    </source>
</evidence>
<evidence type="ECO:0000259" key="2">
    <source>
        <dbReference type="Pfam" id="PF08308"/>
    </source>
</evidence>
<accession>A0A847CZE7</accession>
<name>A0A847CZE7_9BACT</name>
<protein>
    <submittedName>
        <fullName evidence="3">PEGA domain-containing protein</fullName>
    </submittedName>
</protein>
<organism evidence="3 4">
    <name type="scientific">Candidatus Dojkabacteria bacterium</name>
    <dbReference type="NCBI Taxonomy" id="2099670"/>
    <lineage>
        <taxon>Bacteria</taxon>
        <taxon>Candidatus Dojkabacteria</taxon>
    </lineage>
</organism>
<proteinExistence type="predicted"/>
<keyword evidence="1" id="KW-1133">Transmembrane helix</keyword>
<keyword evidence="1" id="KW-0472">Membrane</keyword>
<comment type="caution">
    <text evidence="3">The sequence shown here is derived from an EMBL/GenBank/DDBJ whole genome shotgun (WGS) entry which is preliminary data.</text>
</comment>
<evidence type="ECO:0000313" key="4">
    <source>
        <dbReference type="Proteomes" id="UP000545876"/>
    </source>
</evidence>
<dbReference type="InterPro" id="IPR013229">
    <property type="entry name" value="PEGA"/>
</dbReference>
<feature type="domain" description="PEGA" evidence="2">
    <location>
        <begin position="51"/>
        <end position="109"/>
    </location>
</feature>
<dbReference type="Pfam" id="PF08308">
    <property type="entry name" value="PEGA"/>
    <property type="match status" value="1"/>
</dbReference>
<evidence type="ECO:0000256" key="1">
    <source>
        <dbReference type="SAM" id="Phobius"/>
    </source>
</evidence>
<sequence>MVKEKKPQKYSTPAVIPTLFSILVFSFAFILFLLAKGYRVNLTDQKITKTGALTVKTYPSNATIYIDDENLGKTPKSKVLEYGVHDVKIEKEGYHLWNKIINIPEETTTILTPWLLLSDNKKYTIWNPQKEFVNYWINKNNDVVLVLLKENAEKHSLWKYKIESSLWEILNNPMKIWETSDSTLSLMQSPNGEYALLTTKTESGNSSYLMNTSTAFVPSINNKIDLSKLEGFTISWAQDNKHILFESPTQLLSYNITDRLMYTLLTNEINNQSDQSKKIWTTTEDGYLYYLKDNSIDNSSVYSYSIEGISLDGVNEDSLLKTVYLQKDEKYIEYYRAQTNPFVPFTNSPENTQTVGKIDYIYINKQAKGIFLSTTVASYWYSIPDAKYLAISHFPSILLSTSTDNRRLLIGSKENTSVFTFEKETLDPTEEIGLINIPGLKSEHFPRWVKNSKHLSYIKDNYITISEMDGDNTVKTIPTDKMLYYTIKYSRENIVTLEKDEQGFFNINEYRLQ</sequence>
<keyword evidence="1" id="KW-0812">Transmembrane</keyword>
<dbReference type="EMBL" id="JAAZBX010000001">
    <property type="protein sequence ID" value="NLD25045.1"/>
    <property type="molecule type" value="Genomic_DNA"/>
</dbReference>